<evidence type="ECO:0000313" key="9">
    <source>
        <dbReference type="Proteomes" id="UP000284660"/>
    </source>
</evidence>
<reference evidence="2 8" key="1">
    <citation type="submission" date="2015-09" db="EMBL/GenBank/DDBJ databases">
        <authorList>
            <consortium name="Pathogen Informatics"/>
        </authorList>
    </citation>
    <scope>NUCLEOTIDE SEQUENCE [LARGE SCALE GENOMIC DNA]</scope>
    <source>
        <strain evidence="2 8">2789STDY5608822</strain>
    </source>
</reference>
<dbReference type="Gene3D" id="3.40.50.1110">
    <property type="entry name" value="SGNH hydrolase"/>
    <property type="match status" value="1"/>
</dbReference>
<dbReference type="OrthoDB" id="9810515at2"/>
<sequence>MNKDNNLGRVLALLSLTLLMSFGLYSLPDTLFGYKIKKVDLLSDFKVKEEKLSLDSLKQQLEQADTLQVDSVALRDSIMRSAGIDSAALALRDSLYKAVYAVQGADSLGAHIEDYSLGHIGLQRFFAALKNRRELNRPVRVAFLGDSFIEGDIMVADFRSGMQKEFGGRGVGFVPVTSVAAQFRPTVEQRASGWTTWSMLTDHEHGYTLSGMMFEANEENASIHVKTTKRYPELQTFSSLKLIYEQNKNTEMRLVCNASADTLQEMLPATSIVTQYELEGMFTEADFTFKNTPEFRALGVAMEDHSGVVVDNFSLRGNSGMILERLDVSRCQALNKIRPYDLIVLQYGLNVVSDSVMNYGWYSSRMVKVINHIQLCFPEADILMLGVSDRSRQDDGEFETMPAVLALLHAQRQAAKKAGVPFWNVFGAMGGENSMVRFVELNWASKDYTHLSFRGGREIADALLKALLSEKDFYDEAEKVVN</sequence>
<evidence type="ECO:0000313" key="6">
    <source>
        <dbReference type="EMBL" id="MSB72912.1"/>
    </source>
</evidence>
<dbReference type="RefSeq" id="WP_005857217.1">
    <property type="nucleotide sequence ID" value="NZ_BQOC01000001.1"/>
</dbReference>
<dbReference type="SUPFAM" id="SSF52266">
    <property type="entry name" value="SGNH hydrolase"/>
    <property type="match status" value="1"/>
</dbReference>
<dbReference type="Proteomes" id="UP000095455">
    <property type="component" value="Unassembled WGS sequence"/>
</dbReference>
<dbReference type="OMA" id="YDYTHIN"/>
<dbReference type="EMBL" id="QSJN01000001">
    <property type="protein sequence ID" value="RHD78052.1"/>
    <property type="molecule type" value="Genomic_DNA"/>
</dbReference>
<dbReference type="EMBL" id="JAQMPJ010000001">
    <property type="protein sequence ID" value="MDB9003761.1"/>
    <property type="molecule type" value="Genomic_DNA"/>
</dbReference>
<proteinExistence type="predicted"/>
<evidence type="ECO:0000313" key="4">
    <source>
        <dbReference type="EMBL" id="MRY92243.1"/>
    </source>
</evidence>
<dbReference type="Proteomes" id="UP000441609">
    <property type="component" value="Unassembled WGS sequence"/>
</dbReference>
<name>A0A174KZ72_PARDI</name>
<reference evidence="7 9" key="2">
    <citation type="submission" date="2018-08" db="EMBL/GenBank/DDBJ databases">
        <title>A genome reference for cultivated species of the human gut microbiota.</title>
        <authorList>
            <person name="Zou Y."/>
            <person name="Xue W."/>
            <person name="Luo G."/>
        </authorList>
    </citation>
    <scope>NUCLEOTIDE SEQUENCE [LARGE SCALE GENOMIC DNA]</scope>
    <source>
        <strain evidence="7 9">AM30-4</strain>
    </source>
</reference>
<evidence type="ECO:0000259" key="1">
    <source>
        <dbReference type="Pfam" id="PF22753"/>
    </source>
</evidence>
<reference evidence="10 11" key="3">
    <citation type="journal article" date="2019" name="Nat. Med.">
        <title>A library of human gut bacterial isolates paired with longitudinal multiomics data enables mechanistic microbiome research.</title>
        <authorList>
            <person name="Poyet M."/>
            <person name="Groussin M."/>
            <person name="Gibbons S.M."/>
            <person name="Avila-Pacheco J."/>
            <person name="Jiang X."/>
            <person name="Kearney S.M."/>
            <person name="Perrotta A.R."/>
            <person name="Berdy B."/>
            <person name="Zhao S."/>
            <person name="Lieberman T.D."/>
            <person name="Swanson P.K."/>
            <person name="Smith M."/>
            <person name="Roesemann S."/>
            <person name="Alexander J.E."/>
            <person name="Rich S.A."/>
            <person name="Livny J."/>
            <person name="Vlamakis H."/>
            <person name="Clish C."/>
            <person name="Bullock K."/>
            <person name="Deik A."/>
            <person name="Scott J."/>
            <person name="Pierce K.A."/>
            <person name="Xavier R.J."/>
            <person name="Alm E.J."/>
        </authorList>
    </citation>
    <scope>NUCLEOTIDE SEQUENCE [LARGE SCALE GENOMIC DNA]</scope>
    <source>
        <strain evidence="5 10">BIOML-A2</strain>
        <strain evidence="6 11">BIOML-A20</strain>
        <strain evidence="4 12">BIOML-A9</strain>
    </source>
</reference>
<dbReference type="InterPro" id="IPR036514">
    <property type="entry name" value="SGNH_hydro_sf"/>
</dbReference>
<dbReference type="InterPro" id="IPR055041">
    <property type="entry name" value="Ape1_N"/>
</dbReference>
<comment type="caution">
    <text evidence="4">The sequence shown here is derived from an EMBL/GenBank/DDBJ whole genome shotgun (WGS) entry which is preliminary data.</text>
</comment>
<dbReference type="Proteomes" id="UP000461276">
    <property type="component" value="Unassembled WGS sequence"/>
</dbReference>
<dbReference type="Gene3D" id="2.60.120.1360">
    <property type="match status" value="1"/>
</dbReference>
<evidence type="ECO:0000313" key="8">
    <source>
        <dbReference type="Proteomes" id="UP000095455"/>
    </source>
</evidence>
<evidence type="ECO:0000313" key="10">
    <source>
        <dbReference type="Proteomes" id="UP000432516"/>
    </source>
</evidence>
<dbReference type="GO" id="GO:0016788">
    <property type="term" value="F:hydrolase activity, acting on ester bonds"/>
    <property type="evidence" value="ECO:0007669"/>
    <property type="project" value="UniProtKB-ARBA"/>
</dbReference>
<dbReference type="Proteomes" id="UP000432516">
    <property type="component" value="Unassembled WGS sequence"/>
</dbReference>
<gene>
    <name evidence="7" type="ORF">DW782_01815</name>
    <name evidence="2" type="ORF">ERS852380_04029</name>
    <name evidence="4" type="ORF">GKD67_03110</name>
    <name evidence="5" type="ORF">GKD68_03855</name>
    <name evidence="6" type="ORF">GKD70_06320</name>
    <name evidence="3" type="ORF">PN599_01930</name>
</gene>
<evidence type="ECO:0000313" key="5">
    <source>
        <dbReference type="EMBL" id="MRZ53883.1"/>
    </source>
</evidence>
<evidence type="ECO:0000313" key="7">
    <source>
        <dbReference type="EMBL" id="RHD78052.1"/>
    </source>
</evidence>
<dbReference type="EMBL" id="CYYK01000018">
    <property type="protein sequence ID" value="CUP14815.1"/>
    <property type="molecule type" value="Genomic_DNA"/>
</dbReference>
<reference evidence="3" key="4">
    <citation type="submission" date="2023-01" db="EMBL/GenBank/DDBJ databases">
        <title>Human gut microbiome strain richness.</title>
        <authorList>
            <person name="Chen-Liaw A."/>
        </authorList>
    </citation>
    <scope>NUCLEOTIDE SEQUENCE</scope>
    <source>
        <strain evidence="3">RTP21484st1_E5_RTP21484_190118</strain>
    </source>
</reference>
<organism evidence="4 12">
    <name type="scientific">Parabacteroides distasonis</name>
    <dbReference type="NCBI Taxonomy" id="823"/>
    <lineage>
        <taxon>Bacteria</taxon>
        <taxon>Pseudomonadati</taxon>
        <taxon>Bacteroidota</taxon>
        <taxon>Bacteroidia</taxon>
        <taxon>Bacteroidales</taxon>
        <taxon>Tannerellaceae</taxon>
        <taxon>Parabacteroides</taxon>
    </lineage>
</organism>
<evidence type="ECO:0000313" key="11">
    <source>
        <dbReference type="Proteomes" id="UP000441609"/>
    </source>
</evidence>
<dbReference type="EMBL" id="WKMO01000004">
    <property type="protein sequence ID" value="MSB72912.1"/>
    <property type="molecule type" value="Genomic_DNA"/>
</dbReference>
<dbReference type="EMBL" id="WKNE01000002">
    <property type="protein sequence ID" value="MRZ53883.1"/>
    <property type="molecule type" value="Genomic_DNA"/>
</dbReference>
<dbReference type="Proteomes" id="UP001210126">
    <property type="component" value="Unassembled WGS sequence"/>
</dbReference>
<evidence type="ECO:0000313" key="12">
    <source>
        <dbReference type="Proteomes" id="UP000461276"/>
    </source>
</evidence>
<dbReference type="Proteomes" id="UP000284660">
    <property type="component" value="Unassembled WGS sequence"/>
</dbReference>
<evidence type="ECO:0000313" key="2">
    <source>
        <dbReference type="EMBL" id="CUP14815.1"/>
    </source>
</evidence>
<dbReference type="EMBL" id="WKMY01000001">
    <property type="protein sequence ID" value="MRY92243.1"/>
    <property type="molecule type" value="Genomic_DNA"/>
</dbReference>
<feature type="domain" description="Peptidoglycan O-acetylesterase N-terminal" evidence="1">
    <location>
        <begin position="170"/>
        <end position="260"/>
    </location>
</feature>
<protein>
    <recommendedName>
        <fullName evidence="1">Peptidoglycan O-acetylesterase N-terminal domain-containing protein</fullName>
    </recommendedName>
</protein>
<dbReference type="AlphaFoldDB" id="A0A174KZ72"/>
<evidence type="ECO:0000313" key="3">
    <source>
        <dbReference type="EMBL" id="MDB9003761.1"/>
    </source>
</evidence>
<dbReference type="Pfam" id="PF22753">
    <property type="entry name" value="Ape1_N"/>
    <property type="match status" value="1"/>
</dbReference>
<accession>A0A174KZ72</accession>